<dbReference type="EMBL" id="FXAM01000001">
    <property type="protein sequence ID" value="SMF94625.1"/>
    <property type="molecule type" value="Genomic_DNA"/>
</dbReference>
<protein>
    <submittedName>
        <fullName evidence="2">Predicted nucleic acid-binding protein, contains PIN domain</fullName>
    </submittedName>
</protein>
<dbReference type="AlphaFoldDB" id="A0A1Y6D3T6"/>
<evidence type="ECO:0000313" key="2">
    <source>
        <dbReference type="EMBL" id="SMF94625.1"/>
    </source>
</evidence>
<name>A0A1Y6D3T6_9GAMM</name>
<dbReference type="Pfam" id="PF01850">
    <property type="entry name" value="PIN"/>
    <property type="match status" value="1"/>
</dbReference>
<evidence type="ECO:0000313" key="3">
    <source>
        <dbReference type="Proteomes" id="UP000192923"/>
    </source>
</evidence>
<feature type="domain" description="PIN" evidence="1">
    <location>
        <begin position="2"/>
        <end position="109"/>
    </location>
</feature>
<evidence type="ECO:0000259" key="1">
    <source>
        <dbReference type="Pfam" id="PF01850"/>
    </source>
</evidence>
<sequence length="176" mass="19683">MIIADTGFWVALLDRRDNLHARVRAKAARLTEPLITTVPVVTEVCYLLQTRRGPEVSAQFPLAQQDGLFRLFSIEESHLPRMAELMRQYANLPMDFADASLVILAEYLGHGRIVSIDQPGRVGRYSRPTGVFGMVGMKYMPTLLRLPCCRNPGGFIHKLNGTVWDRRITAGCRAAG</sequence>
<dbReference type="Proteomes" id="UP000192923">
    <property type="component" value="Unassembled WGS sequence"/>
</dbReference>
<dbReference type="InterPro" id="IPR029060">
    <property type="entry name" value="PIN-like_dom_sf"/>
</dbReference>
<dbReference type="RefSeq" id="WP_085212160.1">
    <property type="nucleotide sequence ID" value="NZ_FXAM01000001.1"/>
</dbReference>
<reference evidence="2 3" key="1">
    <citation type="submission" date="2016-12" db="EMBL/GenBank/DDBJ databases">
        <authorList>
            <person name="Song W.-J."/>
            <person name="Kurnit D.M."/>
        </authorList>
    </citation>
    <scope>NUCLEOTIDE SEQUENCE [LARGE SCALE GENOMIC DNA]</scope>
    <source>
        <strain evidence="2 3">175</strain>
    </source>
</reference>
<dbReference type="SUPFAM" id="SSF88723">
    <property type="entry name" value="PIN domain-like"/>
    <property type="match status" value="1"/>
</dbReference>
<dbReference type="Gene3D" id="3.40.50.1010">
    <property type="entry name" value="5'-nuclease"/>
    <property type="match status" value="1"/>
</dbReference>
<organism evidence="2 3">
    <name type="scientific">Methylomagnum ishizawai</name>
    <dbReference type="NCBI Taxonomy" id="1760988"/>
    <lineage>
        <taxon>Bacteria</taxon>
        <taxon>Pseudomonadati</taxon>
        <taxon>Pseudomonadota</taxon>
        <taxon>Gammaproteobacteria</taxon>
        <taxon>Methylococcales</taxon>
        <taxon>Methylococcaceae</taxon>
        <taxon>Methylomagnum</taxon>
    </lineage>
</organism>
<accession>A0A1Y6D3T6</accession>
<proteinExistence type="predicted"/>
<dbReference type="STRING" id="1760988.SAMN02949497_1946"/>
<dbReference type="OrthoDB" id="196926at2"/>
<gene>
    <name evidence="2" type="ORF">SAMN02949497_1946</name>
</gene>
<keyword evidence="3" id="KW-1185">Reference proteome</keyword>
<dbReference type="InterPro" id="IPR002716">
    <property type="entry name" value="PIN_dom"/>
</dbReference>